<sequence length="93" mass="10313">MLFSGYEVPDPVEVEDDVNLDMVLDAFQEGSKKGDDLGSEVSDVEPATSAAPPSLGTCEATDWYQFSRKEAEYNWICHILKEVMEVSLPDHGM</sequence>
<protein>
    <submittedName>
        <fullName evidence="2">Uncharacterized protein</fullName>
    </submittedName>
</protein>
<gene>
    <name evidence="2" type="ORF">CROQUDRAFT_101584</name>
</gene>
<name>A0A9P6T6G9_9BASI</name>
<dbReference type="Proteomes" id="UP000886653">
    <property type="component" value="Unassembled WGS sequence"/>
</dbReference>
<reference evidence="2" key="1">
    <citation type="submission" date="2013-11" db="EMBL/GenBank/DDBJ databases">
        <title>Genome sequence of the fusiform rust pathogen reveals effectors for host alternation and coevolution with pine.</title>
        <authorList>
            <consortium name="DOE Joint Genome Institute"/>
            <person name="Smith K."/>
            <person name="Pendleton A."/>
            <person name="Kubisiak T."/>
            <person name="Anderson C."/>
            <person name="Salamov A."/>
            <person name="Aerts A."/>
            <person name="Riley R."/>
            <person name="Clum A."/>
            <person name="Lindquist E."/>
            <person name="Ence D."/>
            <person name="Campbell M."/>
            <person name="Kronenberg Z."/>
            <person name="Feau N."/>
            <person name="Dhillon B."/>
            <person name="Hamelin R."/>
            <person name="Burleigh J."/>
            <person name="Smith J."/>
            <person name="Yandell M."/>
            <person name="Nelson C."/>
            <person name="Grigoriev I."/>
            <person name="Davis J."/>
        </authorList>
    </citation>
    <scope>NUCLEOTIDE SEQUENCE</scope>
    <source>
        <strain evidence="2">G11</strain>
    </source>
</reference>
<comment type="caution">
    <text evidence="2">The sequence shown here is derived from an EMBL/GenBank/DDBJ whole genome shotgun (WGS) entry which is preliminary data.</text>
</comment>
<keyword evidence="3" id="KW-1185">Reference proteome</keyword>
<evidence type="ECO:0000256" key="1">
    <source>
        <dbReference type="SAM" id="MobiDB-lite"/>
    </source>
</evidence>
<organism evidence="2 3">
    <name type="scientific">Cronartium quercuum f. sp. fusiforme G11</name>
    <dbReference type="NCBI Taxonomy" id="708437"/>
    <lineage>
        <taxon>Eukaryota</taxon>
        <taxon>Fungi</taxon>
        <taxon>Dikarya</taxon>
        <taxon>Basidiomycota</taxon>
        <taxon>Pucciniomycotina</taxon>
        <taxon>Pucciniomycetes</taxon>
        <taxon>Pucciniales</taxon>
        <taxon>Coleosporiaceae</taxon>
        <taxon>Cronartium</taxon>
    </lineage>
</organism>
<proteinExistence type="predicted"/>
<evidence type="ECO:0000313" key="2">
    <source>
        <dbReference type="EMBL" id="KAG0139403.1"/>
    </source>
</evidence>
<feature type="region of interest" description="Disordered" evidence="1">
    <location>
        <begin position="30"/>
        <end position="54"/>
    </location>
</feature>
<dbReference type="EMBL" id="MU167599">
    <property type="protein sequence ID" value="KAG0139403.1"/>
    <property type="molecule type" value="Genomic_DNA"/>
</dbReference>
<evidence type="ECO:0000313" key="3">
    <source>
        <dbReference type="Proteomes" id="UP000886653"/>
    </source>
</evidence>
<dbReference type="AlphaFoldDB" id="A0A9P6T6G9"/>
<accession>A0A9P6T6G9</accession>